<protein>
    <submittedName>
        <fullName evidence="2">Predicted protein</fullName>
    </submittedName>
</protein>
<dbReference type="EMBL" id="FP929083">
    <property type="protein sequence ID" value="CBX91918.1"/>
    <property type="molecule type" value="Genomic_DNA"/>
</dbReference>
<feature type="transmembrane region" description="Helical" evidence="1">
    <location>
        <begin position="69"/>
        <end position="91"/>
    </location>
</feature>
<keyword evidence="1" id="KW-0812">Transmembrane</keyword>
<dbReference type="Proteomes" id="UP000002668">
    <property type="component" value="Genome"/>
</dbReference>
<evidence type="ECO:0000313" key="2">
    <source>
        <dbReference type="EMBL" id="CBX91918.1"/>
    </source>
</evidence>
<dbReference type="VEuPathDB" id="FungiDB:LEMA_P046240.1"/>
<dbReference type="AlphaFoldDB" id="E5R4F0"/>
<name>E5R4F0_LEPMJ</name>
<accession>E5R4F0</accession>
<evidence type="ECO:0000313" key="3">
    <source>
        <dbReference type="Proteomes" id="UP000002668"/>
    </source>
</evidence>
<keyword evidence="3" id="KW-1185">Reference proteome</keyword>
<proteinExistence type="predicted"/>
<dbReference type="HOGENOM" id="CLU_2184442_0_0_1"/>
<evidence type="ECO:0000256" key="1">
    <source>
        <dbReference type="SAM" id="Phobius"/>
    </source>
</evidence>
<keyword evidence="1" id="KW-1133">Transmembrane helix</keyword>
<dbReference type="InParanoid" id="E5R4F0"/>
<keyword evidence="1" id="KW-0472">Membrane</keyword>
<organism evidence="3">
    <name type="scientific">Leptosphaeria maculans (strain JN3 / isolate v23.1.3 / race Av1-4-5-6-7-8)</name>
    <name type="common">Blackleg fungus</name>
    <name type="synonym">Phoma lingam</name>
    <dbReference type="NCBI Taxonomy" id="985895"/>
    <lineage>
        <taxon>Eukaryota</taxon>
        <taxon>Fungi</taxon>
        <taxon>Dikarya</taxon>
        <taxon>Ascomycota</taxon>
        <taxon>Pezizomycotina</taxon>
        <taxon>Dothideomycetes</taxon>
        <taxon>Pleosporomycetidae</taxon>
        <taxon>Pleosporales</taxon>
        <taxon>Pleosporineae</taxon>
        <taxon>Leptosphaeriaceae</taxon>
        <taxon>Plenodomus</taxon>
        <taxon>Plenodomus lingam/Leptosphaeria maculans species complex</taxon>
    </lineage>
</organism>
<gene>
    <name evidence="2" type="ORF">LEMA_P046240.1</name>
</gene>
<reference evidence="3" key="1">
    <citation type="journal article" date="2011" name="Nat. Commun.">
        <title>Effector diversification within compartments of the Leptosphaeria maculans genome affected by Repeat-Induced Point mutations.</title>
        <authorList>
            <person name="Rouxel T."/>
            <person name="Grandaubert J."/>
            <person name="Hane J.K."/>
            <person name="Hoede C."/>
            <person name="van de Wouw A.P."/>
            <person name="Couloux A."/>
            <person name="Dominguez V."/>
            <person name="Anthouard V."/>
            <person name="Bally P."/>
            <person name="Bourras S."/>
            <person name="Cozijnsen A.J."/>
            <person name="Ciuffetti L.M."/>
            <person name="Degrave A."/>
            <person name="Dilmaghani A."/>
            <person name="Duret L."/>
            <person name="Fudal I."/>
            <person name="Goodwin S.B."/>
            <person name="Gout L."/>
            <person name="Glaser N."/>
            <person name="Linglin J."/>
            <person name="Kema G.H.J."/>
            <person name="Lapalu N."/>
            <person name="Lawrence C.B."/>
            <person name="May K."/>
            <person name="Meyer M."/>
            <person name="Ollivier B."/>
            <person name="Poulain J."/>
            <person name="Schoch C.L."/>
            <person name="Simon A."/>
            <person name="Spatafora J.W."/>
            <person name="Stachowiak A."/>
            <person name="Turgeon B.G."/>
            <person name="Tyler B.M."/>
            <person name="Vincent D."/>
            <person name="Weissenbach J."/>
            <person name="Amselem J."/>
            <person name="Quesneville H."/>
            <person name="Oliver R.P."/>
            <person name="Wincker P."/>
            <person name="Balesdent M.-H."/>
            <person name="Howlett B.J."/>
        </authorList>
    </citation>
    <scope>NUCLEOTIDE SEQUENCE [LARGE SCALE GENOMIC DNA]</scope>
    <source>
        <strain evidence="3">JN3 / isolate v23.1.3 / race Av1-4-5-6-7-8</strain>
    </source>
</reference>
<sequence>MTPRAQSRRNSLERLPRYARKKAFEALTFRVKTRNRLCHVAKGAHNMTHTQISTDEDLSLFSKHPSDSLSLFLSLSAASFFLSCSGLFVQLPAQLYDLSSFSAVCTSIV</sequence>